<evidence type="ECO:0000313" key="9">
    <source>
        <dbReference type="Proteomes" id="UP000323594"/>
    </source>
</evidence>
<dbReference type="RefSeq" id="WP_002700578.1">
    <property type="nucleotide sequence ID" value="NZ_CDNC01000024.1"/>
</dbReference>
<dbReference type="PANTHER" id="PTHR42786">
    <property type="entry name" value="TRNA/RRNA METHYLTRANSFERASE"/>
    <property type="match status" value="1"/>
</dbReference>
<dbReference type="GO" id="GO:0002128">
    <property type="term" value="P:tRNA nucleoside ribose methylation"/>
    <property type="evidence" value="ECO:0007669"/>
    <property type="project" value="TreeGrafter"/>
</dbReference>
<dbReference type="Pfam" id="PF00588">
    <property type="entry name" value="SpoU_methylase"/>
    <property type="match status" value="1"/>
</dbReference>
<proteinExistence type="inferred from homology"/>
<comment type="similarity">
    <text evidence="1">Belongs to the class IV-like SAM-binding methyltransferase superfamily. RNA methyltransferase TrmH family.</text>
</comment>
<dbReference type="CDD" id="cd18093">
    <property type="entry name" value="SpoU-like_TrmJ"/>
    <property type="match status" value="1"/>
</dbReference>
<dbReference type="EC" id="2.1.1.-" evidence="6"/>
<evidence type="ECO:0000313" key="6">
    <source>
        <dbReference type="EMBL" id="CEM62360.1"/>
    </source>
</evidence>
<dbReference type="PIRSF" id="PIRSF004808">
    <property type="entry name" value="LasT"/>
    <property type="match status" value="1"/>
</dbReference>
<organism evidence="6 8">
    <name type="scientific">Treponema phagedenis</name>
    <dbReference type="NCBI Taxonomy" id="162"/>
    <lineage>
        <taxon>Bacteria</taxon>
        <taxon>Pseudomonadati</taxon>
        <taxon>Spirochaetota</taxon>
        <taxon>Spirochaetia</taxon>
        <taxon>Spirochaetales</taxon>
        <taxon>Treponemataceae</taxon>
        <taxon>Treponema</taxon>
    </lineage>
</organism>
<protein>
    <submittedName>
        <fullName evidence="6">RNA methyltransferase, TrmH family, group 1</fullName>
        <ecNumber evidence="6">2.1.1.-</ecNumber>
    </submittedName>
    <submittedName>
        <fullName evidence="7">rRNA methylase</fullName>
    </submittedName>
</protein>
<dbReference type="OrthoDB" id="9806346at2"/>
<dbReference type="AlphaFoldDB" id="A0A0B7GZE3"/>
<dbReference type="InterPro" id="IPR029026">
    <property type="entry name" value="tRNA_m1G_MTases_N"/>
</dbReference>
<evidence type="ECO:0000259" key="5">
    <source>
        <dbReference type="Pfam" id="PF00588"/>
    </source>
</evidence>
<evidence type="ECO:0000313" key="8">
    <source>
        <dbReference type="Proteomes" id="UP000042527"/>
    </source>
</evidence>
<dbReference type="InterPro" id="IPR001537">
    <property type="entry name" value="SpoU_MeTrfase"/>
</dbReference>
<dbReference type="PANTHER" id="PTHR42786:SF2">
    <property type="entry name" value="TRNA (CYTIDINE_URIDINE-2'-O-)-METHYLTRANSFERASE TRMJ"/>
    <property type="match status" value="1"/>
</dbReference>
<dbReference type="GO" id="GO:0003723">
    <property type="term" value="F:RNA binding"/>
    <property type="evidence" value="ECO:0007669"/>
    <property type="project" value="InterPro"/>
</dbReference>
<dbReference type="GO" id="GO:0005829">
    <property type="term" value="C:cytosol"/>
    <property type="evidence" value="ECO:0007669"/>
    <property type="project" value="TreeGrafter"/>
</dbReference>
<evidence type="ECO:0000256" key="4">
    <source>
        <dbReference type="ARBA" id="ARBA00022691"/>
    </source>
</evidence>
<evidence type="ECO:0000313" key="7">
    <source>
        <dbReference type="EMBL" id="QEJ99428.1"/>
    </source>
</evidence>
<reference evidence="6" key="2">
    <citation type="submission" date="2015-01" db="EMBL/GenBank/DDBJ databases">
        <authorList>
            <person name="Xiang T."/>
            <person name="Song Y."/>
            <person name="Huang L."/>
            <person name="Wang B."/>
            <person name="Wu P."/>
        </authorList>
    </citation>
    <scope>NUCLEOTIDE SEQUENCE [LARGE SCALE GENOMIC DNA]</scope>
    <source>
        <strain evidence="6">V1</strain>
    </source>
</reference>
<reference evidence="7 9" key="3">
    <citation type="submission" date="2019-08" db="EMBL/GenBank/DDBJ databases">
        <authorList>
            <person name="Kuhnert P."/>
        </authorList>
    </citation>
    <scope>NUCLEOTIDE SEQUENCE [LARGE SCALE GENOMIC DNA]</scope>
    <source>
        <strain evidence="7 9">B36.5</strain>
    </source>
</reference>
<keyword evidence="8" id="KW-1185">Reference proteome</keyword>
<keyword evidence="2 6" id="KW-0489">Methyltransferase</keyword>
<evidence type="ECO:0000256" key="1">
    <source>
        <dbReference type="ARBA" id="ARBA00007228"/>
    </source>
</evidence>
<keyword evidence="3 6" id="KW-0808">Transferase</keyword>
<evidence type="ECO:0000256" key="2">
    <source>
        <dbReference type="ARBA" id="ARBA00022603"/>
    </source>
</evidence>
<keyword evidence="4" id="KW-0949">S-adenosyl-L-methionine</keyword>
<dbReference type="SUPFAM" id="SSF75217">
    <property type="entry name" value="alpha/beta knot"/>
    <property type="match status" value="1"/>
</dbReference>
<dbReference type="Proteomes" id="UP000323594">
    <property type="component" value="Chromosome"/>
</dbReference>
<dbReference type="EMBL" id="CDNC01000024">
    <property type="protein sequence ID" value="CEM62360.1"/>
    <property type="molecule type" value="Genomic_DNA"/>
</dbReference>
<evidence type="ECO:0000256" key="3">
    <source>
        <dbReference type="ARBA" id="ARBA00022679"/>
    </source>
</evidence>
<dbReference type="GO" id="GO:0008173">
    <property type="term" value="F:RNA methyltransferase activity"/>
    <property type="evidence" value="ECO:0007669"/>
    <property type="project" value="InterPro"/>
</dbReference>
<dbReference type="EMBL" id="CP042817">
    <property type="protein sequence ID" value="QEJ99428.1"/>
    <property type="molecule type" value="Genomic_DNA"/>
</dbReference>
<gene>
    <name evidence="7" type="ORF">FUT82_16490</name>
    <name evidence="6" type="ORF">TPHV1_300011</name>
</gene>
<dbReference type="InterPro" id="IPR029028">
    <property type="entry name" value="Alpha/beta_knot_MTases"/>
</dbReference>
<accession>A0A0B7GZE3</accession>
<dbReference type="Proteomes" id="UP000042527">
    <property type="component" value="Unassembled WGS sequence"/>
</dbReference>
<feature type="domain" description="tRNA/rRNA methyltransferase SpoU type" evidence="5">
    <location>
        <begin position="4"/>
        <end position="158"/>
    </location>
</feature>
<sequence length="240" mass="27079">MLPIIIVLARPEKSKNIGSVCRAMANSDCAELRITGNASDYDQEEICRLAIHADNIWKTARFFEPSVEGLRQAVYDCAIVAGTTRRMGEKRKSWGMAPEQFASFAFEQGAGKAAIVFGNERTGLTDKELDICSLAINIPSAQNFPSLNLSHAVQIICYELFRKFSPRKYGYEKISMQEVTLLSEKINEYLCLAGLFRHAGKEDNQRFMEEIIGRAGMSKKEAARFEKLFKKLAYIKTKKE</sequence>
<reference evidence="8" key="1">
    <citation type="submission" date="2015-01" db="EMBL/GenBank/DDBJ databases">
        <authorList>
            <person name="Manzoor Shahid"/>
            <person name="Zubair Saima"/>
        </authorList>
    </citation>
    <scope>NUCLEOTIDE SEQUENCE [LARGE SCALE GENOMIC DNA]</scope>
    <source>
        <strain evidence="8">V1</strain>
    </source>
</reference>
<dbReference type="InterPro" id="IPR004384">
    <property type="entry name" value="RNA_MeTrfase_TrmJ/LasT"/>
</dbReference>
<dbReference type="GeneID" id="57751781"/>
<dbReference type="Gene3D" id="3.40.1280.10">
    <property type="match status" value="1"/>
</dbReference>
<name>A0A0B7GZE3_TREPH</name>